<accession>A0A1R2CLY0</accession>
<comment type="caution">
    <text evidence="2">The sequence shown here is derived from an EMBL/GenBank/DDBJ whole genome shotgun (WGS) entry which is preliminary data.</text>
</comment>
<proteinExistence type="predicted"/>
<reference evidence="2 3" key="1">
    <citation type="submission" date="2016-11" db="EMBL/GenBank/DDBJ databases">
        <title>The macronuclear genome of Stentor coeruleus: a giant cell with tiny introns.</title>
        <authorList>
            <person name="Slabodnick M."/>
            <person name="Ruby J.G."/>
            <person name="Reiff S.B."/>
            <person name="Swart E.C."/>
            <person name="Gosai S."/>
            <person name="Prabakaran S."/>
            <person name="Witkowska E."/>
            <person name="Larue G.E."/>
            <person name="Fisher S."/>
            <person name="Freeman R.M."/>
            <person name="Gunawardena J."/>
            <person name="Chu W."/>
            <person name="Stover N.A."/>
            <person name="Gregory B.D."/>
            <person name="Nowacki M."/>
            <person name="Derisi J."/>
            <person name="Roy S.W."/>
            <person name="Marshall W.F."/>
            <person name="Sood P."/>
        </authorList>
    </citation>
    <scope>NUCLEOTIDE SEQUENCE [LARGE SCALE GENOMIC DNA]</scope>
    <source>
        <strain evidence="2">WM001</strain>
    </source>
</reference>
<gene>
    <name evidence="2" type="ORF">SteCoe_7763</name>
</gene>
<feature type="domain" description="START" evidence="1">
    <location>
        <begin position="113"/>
        <end position="259"/>
    </location>
</feature>
<protein>
    <recommendedName>
        <fullName evidence="1">START domain-containing protein</fullName>
    </recommendedName>
</protein>
<organism evidence="2 3">
    <name type="scientific">Stentor coeruleus</name>
    <dbReference type="NCBI Taxonomy" id="5963"/>
    <lineage>
        <taxon>Eukaryota</taxon>
        <taxon>Sar</taxon>
        <taxon>Alveolata</taxon>
        <taxon>Ciliophora</taxon>
        <taxon>Postciliodesmatophora</taxon>
        <taxon>Heterotrichea</taxon>
        <taxon>Heterotrichida</taxon>
        <taxon>Stentoridae</taxon>
        <taxon>Stentor</taxon>
    </lineage>
</organism>
<dbReference type="OrthoDB" id="196858at2759"/>
<dbReference type="EMBL" id="MPUH01000113">
    <property type="protein sequence ID" value="OMJ89975.1"/>
    <property type="molecule type" value="Genomic_DNA"/>
</dbReference>
<dbReference type="PANTHER" id="PTHR19308">
    <property type="entry name" value="PHOSPHATIDYLCHOLINE TRANSFER PROTEIN"/>
    <property type="match status" value="1"/>
</dbReference>
<sequence length="262" mass="29659">MGVQLSKFCTQCFEPDEDNSIPLIETSSKSENTTTTVSFSMESQELRVEENHPKQAYLFKVIQNASIEFLSHIRCEFHEEGFNEVLKKDKLRVLSKDCEVGYILKSEYFLNCTADEFIELLKDVKNRKLWDENVEKIELVLNLPEDTTVTYIKYKKFLIVSSRDVVIVNRVIKAHKGVAYISASCEHEDYPETDGTVRAFVETSGYYIEPQEDGRCRIIGFTIGDAGGNLPKNMVKTVAASALPKFIASIDKAIKSGICKKA</sequence>
<dbReference type="PROSITE" id="PS50848">
    <property type="entry name" value="START"/>
    <property type="match status" value="1"/>
</dbReference>
<dbReference type="InterPro" id="IPR023393">
    <property type="entry name" value="START-like_dom_sf"/>
</dbReference>
<dbReference type="GO" id="GO:0008289">
    <property type="term" value="F:lipid binding"/>
    <property type="evidence" value="ECO:0007669"/>
    <property type="project" value="InterPro"/>
</dbReference>
<evidence type="ECO:0000313" key="3">
    <source>
        <dbReference type="Proteomes" id="UP000187209"/>
    </source>
</evidence>
<dbReference type="Gene3D" id="3.30.530.20">
    <property type="match status" value="1"/>
</dbReference>
<dbReference type="Pfam" id="PF01852">
    <property type="entry name" value="START"/>
    <property type="match status" value="1"/>
</dbReference>
<dbReference type="SUPFAM" id="SSF55961">
    <property type="entry name" value="Bet v1-like"/>
    <property type="match status" value="1"/>
</dbReference>
<evidence type="ECO:0000259" key="1">
    <source>
        <dbReference type="PROSITE" id="PS50848"/>
    </source>
</evidence>
<dbReference type="AlphaFoldDB" id="A0A1R2CLY0"/>
<dbReference type="SMART" id="SM00234">
    <property type="entry name" value="START"/>
    <property type="match status" value="1"/>
</dbReference>
<dbReference type="GO" id="GO:0005737">
    <property type="term" value="C:cytoplasm"/>
    <property type="evidence" value="ECO:0007669"/>
    <property type="project" value="UniProtKB-ARBA"/>
</dbReference>
<dbReference type="InterPro" id="IPR002913">
    <property type="entry name" value="START_lipid-bd_dom"/>
</dbReference>
<dbReference type="PANTHER" id="PTHR19308:SF14">
    <property type="entry name" value="START DOMAIN-CONTAINING PROTEIN"/>
    <property type="match status" value="1"/>
</dbReference>
<dbReference type="CDD" id="cd00177">
    <property type="entry name" value="START"/>
    <property type="match status" value="1"/>
</dbReference>
<name>A0A1R2CLY0_9CILI</name>
<dbReference type="InterPro" id="IPR051213">
    <property type="entry name" value="START_lipid_transfer"/>
</dbReference>
<evidence type="ECO:0000313" key="2">
    <source>
        <dbReference type="EMBL" id="OMJ89975.1"/>
    </source>
</evidence>
<keyword evidence="3" id="KW-1185">Reference proteome</keyword>
<dbReference type="Proteomes" id="UP000187209">
    <property type="component" value="Unassembled WGS sequence"/>
</dbReference>